<comment type="caution">
    <text evidence="1">The sequence shown here is derived from an EMBL/GenBank/DDBJ whole genome shotgun (WGS) entry which is preliminary data.</text>
</comment>
<organism evidence="1 2">
    <name type="scientific">Batillaria attramentaria</name>
    <dbReference type="NCBI Taxonomy" id="370345"/>
    <lineage>
        <taxon>Eukaryota</taxon>
        <taxon>Metazoa</taxon>
        <taxon>Spiralia</taxon>
        <taxon>Lophotrochozoa</taxon>
        <taxon>Mollusca</taxon>
        <taxon>Gastropoda</taxon>
        <taxon>Caenogastropoda</taxon>
        <taxon>Sorbeoconcha</taxon>
        <taxon>Cerithioidea</taxon>
        <taxon>Batillariidae</taxon>
        <taxon>Batillaria</taxon>
    </lineage>
</organism>
<proteinExistence type="predicted"/>
<evidence type="ECO:0008006" key="3">
    <source>
        <dbReference type="Google" id="ProtNLM"/>
    </source>
</evidence>
<name>A0ABD0MA15_9CAEN</name>
<protein>
    <recommendedName>
        <fullName evidence="3">Secreted protein</fullName>
    </recommendedName>
</protein>
<accession>A0ABD0MA15</accession>
<reference evidence="1 2" key="1">
    <citation type="journal article" date="2023" name="Sci. Data">
        <title>Genome assembly of the Korean intertidal mud-creeper Batillaria attramentaria.</title>
        <authorList>
            <person name="Patra A.K."/>
            <person name="Ho P.T."/>
            <person name="Jun S."/>
            <person name="Lee S.J."/>
            <person name="Kim Y."/>
            <person name="Won Y.J."/>
        </authorList>
    </citation>
    <scope>NUCLEOTIDE SEQUENCE [LARGE SCALE GENOMIC DNA]</scope>
    <source>
        <strain evidence="1">Wonlab-2016</strain>
    </source>
</reference>
<evidence type="ECO:0000313" key="2">
    <source>
        <dbReference type="Proteomes" id="UP001519460"/>
    </source>
</evidence>
<keyword evidence="2" id="KW-1185">Reference proteome</keyword>
<evidence type="ECO:0000313" key="1">
    <source>
        <dbReference type="EMBL" id="KAK7508286.1"/>
    </source>
</evidence>
<gene>
    <name evidence="1" type="ORF">BaRGS_00000525</name>
</gene>
<dbReference type="Proteomes" id="UP001519460">
    <property type="component" value="Unassembled WGS sequence"/>
</dbReference>
<sequence length="95" mass="11094">MLSRLLSVHVCAERAAIGLLTVCDHKIARLHLHRSFVQRSMLWFLWKFSPHNGHCKVRMFAEWLSLLMFGDRERAWGQWRACRSLGQVVFSPDTG</sequence>
<dbReference type="EMBL" id="JACVVK020000002">
    <property type="protein sequence ID" value="KAK7508286.1"/>
    <property type="molecule type" value="Genomic_DNA"/>
</dbReference>
<dbReference type="AlphaFoldDB" id="A0ABD0MA15"/>